<keyword evidence="3" id="KW-0560">Oxidoreductase</keyword>
<reference evidence="4" key="1">
    <citation type="submission" date="2014-12" db="EMBL/GenBank/DDBJ databases">
        <title>Complete Genome Sequencing of Pandoraea pulmonicola DSM 16583.</title>
        <authorList>
            <person name="Chan K.-G."/>
        </authorList>
    </citation>
    <scope>NUCLEOTIDE SEQUENCE [LARGE SCALE GENOMIC DNA]</scope>
    <source>
        <strain evidence="4">DSM 16583</strain>
    </source>
</reference>
<dbReference type="InterPro" id="IPR037523">
    <property type="entry name" value="VOC_core"/>
</dbReference>
<protein>
    <submittedName>
        <fullName evidence="3">Biphenyl-2,3-diol 1,2-dioxygenase 2</fullName>
        <ecNumber evidence="3">1.13.11.39</ecNumber>
    </submittedName>
</protein>
<evidence type="ECO:0000259" key="1">
    <source>
        <dbReference type="PROSITE" id="PS51819"/>
    </source>
</evidence>
<evidence type="ECO:0000313" key="5">
    <source>
        <dbReference type="Proteomes" id="UP000254589"/>
    </source>
</evidence>
<evidence type="ECO:0000313" key="3">
    <source>
        <dbReference type="EMBL" id="SUA92795.1"/>
    </source>
</evidence>
<dbReference type="Pfam" id="PF00903">
    <property type="entry name" value="Glyoxalase"/>
    <property type="match status" value="1"/>
</dbReference>
<accession>A0AAJ5D2N2</accession>
<feature type="domain" description="VOC" evidence="1">
    <location>
        <begin position="26"/>
        <end position="169"/>
    </location>
</feature>
<dbReference type="EC" id="1.13.11.39" evidence="3"/>
<dbReference type="GO" id="GO:0018583">
    <property type="term" value="F:biphenyl-2,3-diol 1,2-dioxygenase activity"/>
    <property type="evidence" value="ECO:0007669"/>
    <property type="project" value="UniProtKB-EC"/>
</dbReference>
<dbReference type="RefSeq" id="WP_052267396.1">
    <property type="nucleotide sequence ID" value="NZ_CP010310.2"/>
</dbReference>
<dbReference type="EMBL" id="UGSJ01000001">
    <property type="protein sequence ID" value="SUA92795.1"/>
    <property type="molecule type" value="Genomic_DNA"/>
</dbReference>
<dbReference type="Gene3D" id="3.10.180.10">
    <property type="entry name" value="2,3-Dihydroxybiphenyl 1,2-Dioxygenase, domain 1"/>
    <property type="match status" value="1"/>
</dbReference>
<dbReference type="PROSITE" id="PS51819">
    <property type="entry name" value="VOC"/>
    <property type="match status" value="1"/>
</dbReference>
<dbReference type="InterPro" id="IPR004360">
    <property type="entry name" value="Glyas_Fos-R_dOase_dom"/>
</dbReference>
<dbReference type="EMBL" id="CP010310">
    <property type="protein sequence ID" value="APD13567.1"/>
    <property type="molecule type" value="Genomic_DNA"/>
</dbReference>
<dbReference type="InterPro" id="IPR029068">
    <property type="entry name" value="Glyas_Bleomycin-R_OHBP_Dase"/>
</dbReference>
<organism evidence="3 5">
    <name type="scientific">Pandoraea pulmonicola</name>
    <dbReference type="NCBI Taxonomy" id="93221"/>
    <lineage>
        <taxon>Bacteria</taxon>
        <taxon>Pseudomonadati</taxon>
        <taxon>Pseudomonadota</taxon>
        <taxon>Betaproteobacteria</taxon>
        <taxon>Burkholderiales</taxon>
        <taxon>Burkholderiaceae</taxon>
        <taxon>Pandoraea</taxon>
    </lineage>
</organism>
<keyword evidence="4" id="KW-1185">Reference proteome</keyword>
<dbReference type="Proteomes" id="UP000254589">
    <property type="component" value="Unassembled WGS sequence"/>
</dbReference>
<name>A0AAJ5D2N2_PANPU</name>
<reference evidence="3 5" key="3">
    <citation type="submission" date="2018-06" db="EMBL/GenBank/DDBJ databases">
        <authorList>
            <consortium name="Pathogen Informatics"/>
            <person name="Doyle S."/>
        </authorList>
    </citation>
    <scope>NUCLEOTIDE SEQUENCE [LARGE SCALE GENOMIC DNA]</scope>
    <source>
        <strain evidence="3 5">NCTC13159</strain>
    </source>
</reference>
<dbReference type="AlphaFoldDB" id="A0AAJ5D2N2"/>
<evidence type="ECO:0000313" key="2">
    <source>
        <dbReference type="EMBL" id="APD13567.1"/>
    </source>
</evidence>
<sequence>MNEKVEANADALRALSGSTRSMPGVRIAEVVLQTSNYDALRSWYEAVLGREWSIVNTPSKDKEIQNKHGDGGKQVHASDVRSSFMFLDRSLPYGQMFAIFEISSVGKMPTNDPGLNHMQFKHVNLEALIERVKALRDAGLHPHRSANHGPVTSFYFRDPDQNVVELCSNNYDTEEAFFGYFKTEAFRSNPSGIDIDRDAFIARYDSGETKEQLVRIA</sequence>
<dbReference type="Proteomes" id="UP000035086">
    <property type="component" value="Chromosome"/>
</dbReference>
<gene>
    <name evidence="3" type="primary">bphC2</name>
    <name evidence="3" type="ORF">NCTC13159_04333</name>
    <name evidence="2" type="ORF">RO07_25550</name>
</gene>
<evidence type="ECO:0000313" key="4">
    <source>
        <dbReference type="Proteomes" id="UP000035086"/>
    </source>
</evidence>
<reference evidence="2" key="2">
    <citation type="submission" date="2016-11" db="EMBL/GenBank/DDBJ databases">
        <title>Complete Genome Sequencing of Pandoraea pulmonicola DSM 16583.</title>
        <authorList>
            <person name="Chan K.-G."/>
        </authorList>
    </citation>
    <scope>NUCLEOTIDE SEQUENCE</scope>
    <source>
        <strain evidence="2">DSM 16583</strain>
    </source>
</reference>
<dbReference type="SUPFAM" id="SSF54593">
    <property type="entry name" value="Glyoxalase/Bleomycin resistance protein/Dihydroxybiphenyl dioxygenase"/>
    <property type="match status" value="1"/>
</dbReference>
<dbReference type="KEGG" id="ppul:RO07_25550"/>
<proteinExistence type="predicted"/>